<dbReference type="SMART" id="SM00369">
    <property type="entry name" value="LRR_TYP"/>
    <property type="match status" value="3"/>
</dbReference>
<dbReference type="InterPro" id="IPR001611">
    <property type="entry name" value="Leu-rich_rpt"/>
</dbReference>
<dbReference type="Gene3D" id="3.80.10.10">
    <property type="entry name" value="Ribonuclease Inhibitor"/>
    <property type="match status" value="1"/>
</dbReference>
<name>A0A239KNK9_9PSED</name>
<proteinExistence type="predicted"/>
<gene>
    <name evidence="5" type="ORF">SAMN05444352_1282</name>
</gene>
<dbReference type="PANTHER" id="PTHR24373:SF275">
    <property type="entry name" value="TIR DOMAIN-CONTAINING PROTEIN"/>
    <property type="match status" value="1"/>
</dbReference>
<keyword evidence="1" id="KW-0433">Leucine-rich repeat</keyword>
<reference evidence="6" key="1">
    <citation type="submission" date="2017-06" db="EMBL/GenBank/DDBJ databases">
        <authorList>
            <person name="Varghese N."/>
            <person name="Submissions S."/>
        </authorList>
    </citation>
    <scope>NUCLEOTIDE SEQUENCE [LARGE SCALE GENOMIC DNA]</scope>
    <source>
        <strain evidence="6">DSM 22348</strain>
    </source>
</reference>
<dbReference type="InterPro" id="IPR032675">
    <property type="entry name" value="LRR_dom_sf"/>
</dbReference>
<evidence type="ECO:0000256" key="1">
    <source>
        <dbReference type="ARBA" id="ARBA00022614"/>
    </source>
</evidence>
<dbReference type="OrthoDB" id="1467561at2"/>
<organism evidence="5 6">
    <name type="scientific">Pseudomonas japonica</name>
    <dbReference type="NCBI Taxonomy" id="256466"/>
    <lineage>
        <taxon>Bacteria</taxon>
        <taxon>Pseudomonadati</taxon>
        <taxon>Pseudomonadota</taxon>
        <taxon>Gammaproteobacteria</taxon>
        <taxon>Pseudomonadales</taxon>
        <taxon>Pseudomonadaceae</taxon>
        <taxon>Pseudomonas</taxon>
    </lineage>
</organism>
<dbReference type="SUPFAM" id="SSF52058">
    <property type="entry name" value="L domain-like"/>
    <property type="match status" value="1"/>
</dbReference>
<dbReference type="STRING" id="1215104.GCA_000730585_00166"/>
<accession>A0A239KNK9</accession>
<evidence type="ECO:0000313" key="5">
    <source>
        <dbReference type="EMBL" id="SNT19312.1"/>
    </source>
</evidence>
<keyword evidence="3" id="KW-0677">Repeat</keyword>
<keyword evidence="2" id="KW-0732">Signal</keyword>
<evidence type="ECO:0000259" key="4">
    <source>
        <dbReference type="Pfam" id="PF20178"/>
    </source>
</evidence>
<dbReference type="InterPro" id="IPR003591">
    <property type="entry name" value="Leu-rich_rpt_typical-subtyp"/>
</dbReference>
<dbReference type="InterPro" id="IPR050328">
    <property type="entry name" value="Dev_Immune_Receptor"/>
</dbReference>
<dbReference type="EMBL" id="FZOL01000028">
    <property type="protein sequence ID" value="SNT19312.1"/>
    <property type="molecule type" value="Genomic_DNA"/>
</dbReference>
<dbReference type="Proteomes" id="UP000198407">
    <property type="component" value="Unassembled WGS sequence"/>
</dbReference>
<dbReference type="PROSITE" id="PS51450">
    <property type="entry name" value="LRR"/>
    <property type="match status" value="3"/>
</dbReference>
<dbReference type="InterPro" id="IPR046673">
    <property type="entry name" value="ToxA_N"/>
</dbReference>
<sequence length="1361" mass="153189">MSPQPPTHHDLLVRERLPRWLADLKPKQIERLQHLDDYANCSSVRNAPAELRAELEQTLLRTRAVTFALARALRELRNPSDFANPVLMQRLRERFGLQGDPRDMHFVRFSRDWSWSTLVTELNHRVEPLLQAALQNFEKDPELQPESVAIKGEFRVGSFNGYARYHFHPLPFSAARFAEQCHDLDLGQRYQDHLNQLYGRPRVRELAINARREQLRLDLLLARLRDPQLEHEPIQRLIDGADASTLPRCEHFSLFGVDVLDALLIRPATGAQAVFLYLPGMPEALTGHSSFAACQHALLQLLCDPALRQRFYGFIQQDKAEHFASVLQRNLTGQTVPGERNSAWKAPADCDLHCHGTAIEDELFGFLQDRYHRRLLNEGRQLAVPSSVVDEEARQRRLHYWESVGLDLLGVAAFFVPAAGSLMMMVFAAQILGEVYEGIEAWEQGDIDGALAHAKAVALDLGTAVVTGVALHYAGKFTRNLIEVIRPDGTPRLWNGDLQPYRVDPPADARPNALGLLESGTQRHVRLDDGHFAVRPHADGQRWCISHPEYPDAFQPTLEHNGQGVWHAAHEHPLEWPRRTLLRRLGATVEDYSDAELEVASRIEGIGRDELLDVYLKHTPIPPRLLPTLQRVRAGVPAEDPLQAAVEGLYRPDRCLPASERLALLSLPRQAGWPEGCSLELRSGDRSGPLLQRAGERFASDPRLILKVPGGYCAVLDDQPRAPVADLFEALLQALPELGSEPQALKDTIVEQAQGNPGAMRSLIWSAQSDGWSDDGRLLGGFDTPPPAHYPPTRAAGNALLARYRRLYPSVSDEQARSALEQWNNAGRPPHLELRALERQLDYLRTVLGQWAADAPLRTVARDTLIRCWQRNQANPAELDLSSIGLDDTDFATLPHLADAFAHVRELNLSSNPLHAIPHLLFSQLPPLRALWASALELRHLPAGLGAQLRFLELTDNAITWSSISQEALAEYPDLEELNLSGNPLQSPPDLTAAPNLRDVSLFDCSLLRMPEHLSDLPHLQNLDLSSNLISRLPEGLEQDLTPAAQRALSLEYNPLDNDSLNRIDAHYEATGIDLLVAEDDYTTLLLNADETTLACWQRLSRLLPIEYRRDLRRVADEPMYGAAPNTTRRRFWFMLPWLESSPRARTMAQRIDAGRLLQFERTADLERPEPFTTPRLKSEHYLRIAVDSARCLALDDALLARLPNASEAQLEALRALTLQRLGNDPHLRMRLAPGPQEPVNLMGVEREAAQLDGNWTSVIRHQLRLIEGSTAVGRDALLAEGANGEAAIRFWTRHLEQRYHAEFEGLQEQANAQLLDAENLLSEGEYLNEANHLRRQLDRERRRLLDDLTRGIAEGNPLRW</sequence>
<evidence type="ECO:0000256" key="3">
    <source>
        <dbReference type="ARBA" id="ARBA00022737"/>
    </source>
</evidence>
<feature type="domain" description="Dermonecrotic toxin N-terminal" evidence="4">
    <location>
        <begin position="74"/>
        <end position="315"/>
    </location>
</feature>
<dbReference type="Pfam" id="PF20178">
    <property type="entry name" value="ToxA_N"/>
    <property type="match status" value="1"/>
</dbReference>
<dbReference type="RefSeq" id="WP_042130409.1">
    <property type="nucleotide sequence ID" value="NZ_FZOL01000028.1"/>
</dbReference>
<evidence type="ECO:0000313" key="6">
    <source>
        <dbReference type="Proteomes" id="UP000198407"/>
    </source>
</evidence>
<evidence type="ECO:0000256" key="2">
    <source>
        <dbReference type="ARBA" id="ARBA00022729"/>
    </source>
</evidence>
<keyword evidence="6" id="KW-1185">Reference proteome</keyword>
<protein>
    <recommendedName>
        <fullName evidence="4">Dermonecrotic toxin N-terminal domain-containing protein</fullName>
    </recommendedName>
</protein>
<dbReference type="PANTHER" id="PTHR24373">
    <property type="entry name" value="SLIT RELATED LEUCINE-RICH REPEAT NEURONAL PROTEIN"/>
    <property type="match status" value="1"/>
</dbReference>